<dbReference type="OrthoDB" id="5824591at2"/>
<feature type="chain" id="PRO_5005252502" evidence="1">
    <location>
        <begin position="19"/>
        <end position="71"/>
    </location>
</feature>
<dbReference type="RefSeq" id="WP_047879829.1">
    <property type="nucleotide sequence ID" value="NZ_LDOT01000023.1"/>
</dbReference>
<keyword evidence="3" id="KW-1185">Reference proteome</keyword>
<organism evidence="2 3">
    <name type="scientific">Photobacterium aquae</name>
    <dbReference type="NCBI Taxonomy" id="1195763"/>
    <lineage>
        <taxon>Bacteria</taxon>
        <taxon>Pseudomonadati</taxon>
        <taxon>Pseudomonadota</taxon>
        <taxon>Gammaproteobacteria</taxon>
        <taxon>Vibrionales</taxon>
        <taxon>Vibrionaceae</taxon>
        <taxon>Photobacterium</taxon>
    </lineage>
</organism>
<proteinExistence type="predicted"/>
<dbReference type="Proteomes" id="UP000036097">
    <property type="component" value="Unassembled WGS sequence"/>
</dbReference>
<evidence type="ECO:0000256" key="1">
    <source>
        <dbReference type="SAM" id="SignalP"/>
    </source>
</evidence>
<keyword evidence="1" id="KW-0732">Signal</keyword>
<dbReference type="STRING" id="1195763.ABT56_15685"/>
<feature type="signal peptide" evidence="1">
    <location>
        <begin position="1"/>
        <end position="18"/>
    </location>
</feature>
<gene>
    <name evidence="2" type="ORF">ABT56_15685</name>
</gene>
<sequence length="71" mass="7445">MKTILIVVLLGLSSTLHADGLGGVPIPTTPFMTVAVCLNAAGKPIPKTQHLKQTHQCAVTGKADIDKINKK</sequence>
<accession>A0A0J1GWI3</accession>
<reference evidence="2 3" key="1">
    <citation type="submission" date="2015-05" db="EMBL/GenBank/DDBJ databases">
        <title>Photobacterium galathea sp. nov.</title>
        <authorList>
            <person name="Machado H."/>
            <person name="Gram L."/>
        </authorList>
    </citation>
    <scope>NUCLEOTIDE SEQUENCE [LARGE SCALE GENOMIC DNA]</scope>
    <source>
        <strain evidence="2 3">CGMCC 1.12159</strain>
    </source>
</reference>
<evidence type="ECO:0000313" key="2">
    <source>
        <dbReference type="EMBL" id="KLV04060.1"/>
    </source>
</evidence>
<dbReference type="AlphaFoldDB" id="A0A0J1GWI3"/>
<dbReference type="PATRIC" id="fig|1195763.3.peg.3343"/>
<protein>
    <submittedName>
        <fullName evidence="2">Uncharacterized protein</fullName>
    </submittedName>
</protein>
<dbReference type="EMBL" id="LDOT01000023">
    <property type="protein sequence ID" value="KLV04060.1"/>
    <property type="molecule type" value="Genomic_DNA"/>
</dbReference>
<evidence type="ECO:0000313" key="3">
    <source>
        <dbReference type="Proteomes" id="UP000036097"/>
    </source>
</evidence>
<name>A0A0J1GWI3_9GAMM</name>
<comment type="caution">
    <text evidence="2">The sequence shown here is derived from an EMBL/GenBank/DDBJ whole genome shotgun (WGS) entry which is preliminary data.</text>
</comment>